<name>A0ABD1C582_CARAN</name>
<gene>
    <name evidence="2" type="ORF">V5N11_020194</name>
</gene>
<dbReference type="Proteomes" id="UP001558713">
    <property type="component" value="Unassembled WGS sequence"/>
</dbReference>
<dbReference type="AlphaFoldDB" id="A0ABD1C582"/>
<comment type="caution">
    <text evidence="2">The sequence shown here is derived from an EMBL/GenBank/DDBJ whole genome shotgun (WGS) entry which is preliminary data.</text>
</comment>
<sequence length="155" mass="18237">MSDHQEEPSNNANKLLIEALTKKLETMMNEKISSLCEEIILVLADAISYPQRNEQVRNEEGNLNQARQQEAEDYYSNSSHSSQRRQQRVRDDRIQQQDSFGSLKLRIPQFQGKNDLNAYMEWEKKIEMVFDCQFYTEANRVKVAATEFCDYALCW</sequence>
<dbReference type="EMBL" id="JBANAX010000051">
    <property type="protein sequence ID" value="KAL1224547.1"/>
    <property type="molecule type" value="Genomic_DNA"/>
</dbReference>
<evidence type="ECO:0000256" key="1">
    <source>
        <dbReference type="SAM" id="MobiDB-lite"/>
    </source>
</evidence>
<reference evidence="2 3" key="1">
    <citation type="submission" date="2024-04" db="EMBL/GenBank/DDBJ databases">
        <title>Genome assembly C_amara_ONT_v2.</title>
        <authorList>
            <person name="Yant L."/>
            <person name="Moore C."/>
            <person name="Slenker M."/>
        </authorList>
    </citation>
    <scope>NUCLEOTIDE SEQUENCE [LARGE SCALE GENOMIC DNA]</scope>
    <source>
        <tissue evidence="2">Leaf</tissue>
    </source>
</reference>
<organism evidence="2 3">
    <name type="scientific">Cardamine amara subsp. amara</name>
    <dbReference type="NCBI Taxonomy" id="228776"/>
    <lineage>
        <taxon>Eukaryota</taxon>
        <taxon>Viridiplantae</taxon>
        <taxon>Streptophyta</taxon>
        <taxon>Embryophyta</taxon>
        <taxon>Tracheophyta</taxon>
        <taxon>Spermatophyta</taxon>
        <taxon>Magnoliopsida</taxon>
        <taxon>eudicotyledons</taxon>
        <taxon>Gunneridae</taxon>
        <taxon>Pentapetalae</taxon>
        <taxon>rosids</taxon>
        <taxon>malvids</taxon>
        <taxon>Brassicales</taxon>
        <taxon>Brassicaceae</taxon>
        <taxon>Cardamineae</taxon>
        <taxon>Cardamine</taxon>
    </lineage>
</organism>
<accession>A0ABD1C582</accession>
<proteinExistence type="predicted"/>
<protein>
    <submittedName>
        <fullName evidence="2">Uncharacterized protein</fullName>
    </submittedName>
</protein>
<keyword evidence="3" id="KW-1185">Reference proteome</keyword>
<feature type="region of interest" description="Disordered" evidence="1">
    <location>
        <begin position="55"/>
        <end position="93"/>
    </location>
</feature>
<evidence type="ECO:0000313" key="2">
    <source>
        <dbReference type="EMBL" id="KAL1224547.1"/>
    </source>
</evidence>
<evidence type="ECO:0000313" key="3">
    <source>
        <dbReference type="Proteomes" id="UP001558713"/>
    </source>
</evidence>